<feature type="binding site" evidence="1">
    <location>
        <position position="58"/>
    </location>
    <ligand>
        <name>Zn(2+)</name>
        <dbReference type="ChEBI" id="CHEBI:29105"/>
    </ligand>
</feature>
<gene>
    <name evidence="2" type="ORF">EEJ42_12420</name>
</gene>
<dbReference type="SUPFAM" id="SSF158745">
    <property type="entry name" value="LanC-like"/>
    <property type="match status" value="1"/>
</dbReference>
<name>A0A3M8WI63_9ACTN</name>
<dbReference type="Gene3D" id="1.50.10.20">
    <property type="match status" value="1"/>
</dbReference>
<evidence type="ECO:0000313" key="3">
    <source>
        <dbReference type="Proteomes" id="UP000275401"/>
    </source>
</evidence>
<dbReference type="Pfam" id="PF05147">
    <property type="entry name" value="LANC_like"/>
    <property type="match status" value="1"/>
</dbReference>
<feature type="binding site" evidence="1">
    <location>
        <position position="59"/>
    </location>
    <ligand>
        <name>Zn(2+)</name>
        <dbReference type="ChEBI" id="CHEBI:29105"/>
    </ligand>
</feature>
<dbReference type="GO" id="GO:0031179">
    <property type="term" value="P:peptide modification"/>
    <property type="evidence" value="ECO:0007669"/>
    <property type="project" value="InterPro"/>
</dbReference>
<keyword evidence="1" id="KW-0479">Metal-binding</keyword>
<feature type="binding site" evidence="1">
    <location>
        <position position="9"/>
    </location>
    <ligand>
        <name>Zn(2+)</name>
        <dbReference type="ChEBI" id="CHEBI:29105"/>
    </ligand>
</feature>
<dbReference type="InterPro" id="IPR007822">
    <property type="entry name" value="LANC-like"/>
</dbReference>
<dbReference type="Proteomes" id="UP000275401">
    <property type="component" value="Unassembled WGS sequence"/>
</dbReference>
<protein>
    <recommendedName>
        <fullName evidence="4">Lanthionine synthetase C family protein</fullName>
    </recommendedName>
</protein>
<dbReference type="EMBL" id="RIBZ01000165">
    <property type="protein sequence ID" value="RNG28255.1"/>
    <property type="molecule type" value="Genomic_DNA"/>
</dbReference>
<accession>A0A3M8WI63</accession>
<dbReference type="PRINTS" id="PR01950">
    <property type="entry name" value="LANCSUPER"/>
</dbReference>
<evidence type="ECO:0008006" key="4">
    <source>
        <dbReference type="Google" id="ProtNLM"/>
    </source>
</evidence>
<dbReference type="GO" id="GO:0046872">
    <property type="term" value="F:metal ion binding"/>
    <property type="evidence" value="ECO:0007669"/>
    <property type="project" value="UniProtKB-KW"/>
</dbReference>
<evidence type="ECO:0000256" key="1">
    <source>
        <dbReference type="PIRSR" id="PIRSR607822-1"/>
    </source>
</evidence>
<reference evidence="2 3" key="1">
    <citation type="submission" date="2018-11" db="EMBL/GenBank/DDBJ databases">
        <title>The Potential of Streptomyces as Biocontrol Agents against the Tomato grey mould, Botrytis cinerea (Gray mold) Frontiers in Microbiology.</title>
        <authorList>
            <person name="Li D."/>
        </authorList>
    </citation>
    <scope>NUCLEOTIDE SEQUENCE [LARGE SCALE GENOMIC DNA]</scope>
    <source>
        <strain evidence="2 3">NEAU-LD23</strain>
    </source>
</reference>
<organism evidence="2 3">
    <name type="scientific">Streptomyces botrytidirepellens</name>
    <dbReference type="NCBI Taxonomy" id="2486417"/>
    <lineage>
        <taxon>Bacteria</taxon>
        <taxon>Bacillati</taxon>
        <taxon>Actinomycetota</taxon>
        <taxon>Actinomycetes</taxon>
        <taxon>Kitasatosporales</taxon>
        <taxon>Streptomycetaceae</taxon>
        <taxon>Streptomyces</taxon>
    </lineage>
</organism>
<dbReference type="PRINTS" id="PR01955">
    <property type="entry name" value="LANCFRANKIA"/>
</dbReference>
<proteinExistence type="predicted"/>
<sequence>MAGRTTAWCYGTPGIAAALASAGHALDHPALNRTATEAMNALAARPPENWDTEGAALCHGSAGILQSALHLSCPTLADSAAHTTLTSTTTSDLPGFLTGQAGTALALADLSGLLPTSPTDTWDCLILLS</sequence>
<dbReference type="RefSeq" id="WP_123100006.1">
    <property type="nucleotide sequence ID" value="NZ_RIBZ01000165.1"/>
</dbReference>
<dbReference type="AlphaFoldDB" id="A0A3M8WI63"/>
<comment type="caution">
    <text evidence="2">The sequence shown here is derived from an EMBL/GenBank/DDBJ whole genome shotgun (WGS) entry which is preliminary data.</text>
</comment>
<evidence type="ECO:0000313" key="2">
    <source>
        <dbReference type="EMBL" id="RNG28255.1"/>
    </source>
</evidence>
<keyword evidence="3" id="KW-1185">Reference proteome</keyword>
<keyword evidence="1" id="KW-0862">Zinc</keyword>